<comment type="caution">
    <text evidence="3">The sequence shown here is derived from an EMBL/GenBank/DDBJ whole genome shotgun (WGS) entry which is preliminary data.</text>
</comment>
<evidence type="ECO:0000313" key="3">
    <source>
        <dbReference type="EMBL" id="MFD1054130.1"/>
    </source>
</evidence>
<evidence type="ECO:0000313" key="4">
    <source>
        <dbReference type="Proteomes" id="UP001597046"/>
    </source>
</evidence>
<feature type="transmembrane region" description="Helical" evidence="1">
    <location>
        <begin position="152"/>
        <end position="175"/>
    </location>
</feature>
<feature type="domain" description="DUF2231" evidence="2">
    <location>
        <begin position="58"/>
        <end position="182"/>
    </location>
</feature>
<name>A0ABW3MYB1_9MICO</name>
<reference evidence="4" key="1">
    <citation type="journal article" date="2019" name="Int. J. Syst. Evol. Microbiol.">
        <title>The Global Catalogue of Microorganisms (GCM) 10K type strain sequencing project: providing services to taxonomists for standard genome sequencing and annotation.</title>
        <authorList>
            <consortium name="The Broad Institute Genomics Platform"/>
            <consortium name="The Broad Institute Genome Sequencing Center for Infectious Disease"/>
            <person name="Wu L."/>
            <person name="Ma J."/>
        </authorList>
    </citation>
    <scope>NUCLEOTIDE SEQUENCE [LARGE SCALE GENOMIC DNA]</scope>
    <source>
        <strain evidence="4">CCUG 57508</strain>
    </source>
</reference>
<dbReference type="RefSeq" id="WP_386052022.1">
    <property type="nucleotide sequence ID" value="NZ_JBHTKH010000003.1"/>
</dbReference>
<dbReference type="EMBL" id="JBHTKH010000003">
    <property type="protein sequence ID" value="MFD1054130.1"/>
    <property type="molecule type" value="Genomic_DNA"/>
</dbReference>
<organism evidence="3 4">
    <name type="scientific">Terrabacter terrigena</name>
    <dbReference type="NCBI Taxonomy" id="574718"/>
    <lineage>
        <taxon>Bacteria</taxon>
        <taxon>Bacillati</taxon>
        <taxon>Actinomycetota</taxon>
        <taxon>Actinomycetes</taxon>
        <taxon>Micrococcales</taxon>
        <taxon>Intrasporangiaceae</taxon>
        <taxon>Terrabacter</taxon>
    </lineage>
</organism>
<dbReference type="Proteomes" id="UP001597046">
    <property type="component" value="Unassembled WGS sequence"/>
</dbReference>
<keyword evidence="1" id="KW-1133">Transmembrane helix</keyword>
<sequence length="195" mass="19498">MEPSHTTTSGPGPAVGLVERLVEGRPSLDAAATALAPLSAHLRGTGAWRRLVTGEAMGHAAHPFVTDLPIGFWTSSALLDLVGGPGAAAASRRLVGAGLATAPAAALTGVAEYAGIGSRPRRVAVVHAGLNVVSLGLYAASWAARPRHRRRGVALGLAGLSVAGLSAYLGGHLAIGEKVGTTTVSTGSPDELNEP</sequence>
<protein>
    <submittedName>
        <fullName evidence="3">DUF2231 domain-containing protein</fullName>
    </submittedName>
</protein>
<dbReference type="InterPro" id="IPR019251">
    <property type="entry name" value="DUF2231_TM"/>
</dbReference>
<dbReference type="Pfam" id="PF09990">
    <property type="entry name" value="DUF2231"/>
    <property type="match status" value="1"/>
</dbReference>
<evidence type="ECO:0000256" key="1">
    <source>
        <dbReference type="SAM" id="Phobius"/>
    </source>
</evidence>
<keyword evidence="1" id="KW-0472">Membrane</keyword>
<keyword evidence="1" id="KW-0812">Transmembrane</keyword>
<evidence type="ECO:0000259" key="2">
    <source>
        <dbReference type="Pfam" id="PF09990"/>
    </source>
</evidence>
<accession>A0ABW3MYB1</accession>
<proteinExistence type="predicted"/>
<gene>
    <name evidence="3" type="ORF">ACFQ2V_07425</name>
</gene>
<keyword evidence="4" id="KW-1185">Reference proteome</keyword>